<reference evidence="2" key="1">
    <citation type="submission" date="2022-07" db="EMBL/GenBank/DDBJ databases">
        <title>Genome Sequence of Leucocoprinus birnbaumii.</title>
        <authorList>
            <person name="Buettner E."/>
        </authorList>
    </citation>
    <scope>NUCLEOTIDE SEQUENCE</scope>
    <source>
        <strain evidence="2">VT141</strain>
    </source>
</reference>
<comment type="caution">
    <text evidence="2">The sequence shown here is derived from an EMBL/GenBank/DDBJ whole genome shotgun (WGS) entry which is preliminary data.</text>
</comment>
<keyword evidence="1" id="KW-0812">Transmembrane</keyword>
<organism evidence="2 3">
    <name type="scientific">Leucocoprinus birnbaumii</name>
    <dbReference type="NCBI Taxonomy" id="56174"/>
    <lineage>
        <taxon>Eukaryota</taxon>
        <taxon>Fungi</taxon>
        <taxon>Dikarya</taxon>
        <taxon>Basidiomycota</taxon>
        <taxon>Agaricomycotina</taxon>
        <taxon>Agaricomycetes</taxon>
        <taxon>Agaricomycetidae</taxon>
        <taxon>Agaricales</taxon>
        <taxon>Agaricineae</taxon>
        <taxon>Agaricaceae</taxon>
        <taxon>Leucocoprinus</taxon>
    </lineage>
</organism>
<feature type="transmembrane region" description="Helical" evidence="1">
    <location>
        <begin position="225"/>
        <end position="250"/>
    </location>
</feature>
<evidence type="ECO:0000256" key="1">
    <source>
        <dbReference type="SAM" id="Phobius"/>
    </source>
</evidence>
<dbReference type="AlphaFoldDB" id="A0AAD5VV86"/>
<keyword evidence="1" id="KW-0472">Membrane</keyword>
<evidence type="ECO:0000313" key="2">
    <source>
        <dbReference type="EMBL" id="KAJ3570548.1"/>
    </source>
</evidence>
<gene>
    <name evidence="2" type="ORF">NP233_g4334</name>
</gene>
<feature type="transmembrane region" description="Helical" evidence="1">
    <location>
        <begin position="179"/>
        <end position="204"/>
    </location>
</feature>
<keyword evidence="3" id="KW-1185">Reference proteome</keyword>
<dbReference type="Proteomes" id="UP001213000">
    <property type="component" value="Unassembled WGS sequence"/>
</dbReference>
<evidence type="ECO:0000313" key="3">
    <source>
        <dbReference type="Proteomes" id="UP001213000"/>
    </source>
</evidence>
<name>A0AAD5VV86_9AGAR</name>
<proteinExistence type="predicted"/>
<dbReference type="EMBL" id="JANIEX010000232">
    <property type="protein sequence ID" value="KAJ3570548.1"/>
    <property type="molecule type" value="Genomic_DNA"/>
</dbReference>
<accession>A0AAD5VV86</accession>
<protein>
    <submittedName>
        <fullName evidence="2">Uncharacterized protein</fullName>
    </submittedName>
</protein>
<feature type="transmembrane region" description="Helical" evidence="1">
    <location>
        <begin position="20"/>
        <end position="46"/>
    </location>
</feature>
<feature type="transmembrane region" description="Helical" evidence="1">
    <location>
        <begin position="146"/>
        <end position="167"/>
    </location>
</feature>
<keyword evidence="1" id="KW-1133">Transmembrane helix</keyword>
<feature type="transmembrane region" description="Helical" evidence="1">
    <location>
        <begin position="101"/>
        <end position="125"/>
    </location>
</feature>
<sequence>MSTGSEEIFDALRRQLIANMGITVGILLTGGLVSFGILCISLLSTVKNPETRIQHHVLRAYLVALLFIVTVYVGSEFAWSNGSVIFHFPRALYEPSTQGNGITHVVALSVSATPVLGAILTDGLLVWRCHMIQKISLHPDKWQIMFWVLPACLWGLTFATGCTYVIIEAVQAANAGAAFKTIALVSNVALNIYATFFISIRLLGYRRLMMRNVGAKAVEPRYLRIATIFLESAAINVPITITVAVGFGLGAPFGTIMAPVAYVGQAFASIIIIHQVALGRAFDRKQGEELSQLVSCSEDNASADTTVVASPPYQSHCSLNDVHY</sequence>
<feature type="transmembrane region" description="Helical" evidence="1">
    <location>
        <begin position="58"/>
        <end position="81"/>
    </location>
</feature>
<feature type="transmembrane region" description="Helical" evidence="1">
    <location>
        <begin position="256"/>
        <end position="278"/>
    </location>
</feature>